<evidence type="ECO:0000313" key="1">
    <source>
        <dbReference type="EMBL" id="NGN68839.1"/>
    </source>
</evidence>
<organism evidence="1 2">
    <name type="scientific">Streptomyces coryli</name>
    <dbReference type="NCBI Taxonomy" id="1128680"/>
    <lineage>
        <taxon>Bacteria</taxon>
        <taxon>Bacillati</taxon>
        <taxon>Actinomycetota</taxon>
        <taxon>Actinomycetes</taxon>
        <taxon>Kitasatosporales</taxon>
        <taxon>Streptomycetaceae</taxon>
        <taxon>Streptomyces</taxon>
    </lineage>
</organism>
<dbReference type="AlphaFoldDB" id="A0A6G4U9D2"/>
<dbReference type="RefSeq" id="WP_165243168.1">
    <property type="nucleotide sequence ID" value="NZ_JAAKZV010000235.1"/>
</dbReference>
<name>A0A6G4U9D2_9ACTN</name>
<dbReference type="Proteomes" id="UP000481583">
    <property type="component" value="Unassembled WGS sequence"/>
</dbReference>
<sequence>MFGAGRHRRRWIIAVWAGLCGVGLAGTWALNASSAPDPSPTRSESPECAKVIAKIDAQLEKARKEGEDEILGFGSVGSEDCSAEIEEHLNER</sequence>
<evidence type="ECO:0000313" key="2">
    <source>
        <dbReference type="Proteomes" id="UP000481583"/>
    </source>
</evidence>
<proteinExistence type="predicted"/>
<reference evidence="1 2" key="1">
    <citation type="submission" date="2020-02" db="EMBL/GenBank/DDBJ databases">
        <title>Whole-genome analyses of novel actinobacteria.</title>
        <authorList>
            <person name="Sahin N."/>
        </authorList>
    </citation>
    <scope>NUCLEOTIDE SEQUENCE [LARGE SCALE GENOMIC DNA]</scope>
    <source>
        <strain evidence="1 2">A7024</strain>
    </source>
</reference>
<gene>
    <name evidence="1" type="ORF">G5C51_33720</name>
</gene>
<protein>
    <submittedName>
        <fullName evidence="1">Uncharacterized protein</fullName>
    </submittedName>
</protein>
<accession>A0A6G4U9D2</accession>
<keyword evidence="2" id="KW-1185">Reference proteome</keyword>
<comment type="caution">
    <text evidence="1">The sequence shown here is derived from an EMBL/GenBank/DDBJ whole genome shotgun (WGS) entry which is preliminary data.</text>
</comment>
<dbReference type="EMBL" id="JAAKZV010000235">
    <property type="protein sequence ID" value="NGN68839.1"/>
    <property type="molecule type" value="Genomic_DNA"/>
</dbReference>